<dbReference type="KEGG" id="iag:Igag_1011"/>
<evidence type="ECO:0000313" key="3">
    <source>
        <dbReference type="Proteomes" id="UP000001304"/>
    </source>
</evidence>
<proteinExistence type="predicted"/>
<feature type="transmembrane region" description="Helical" evidence="1">
    <location>
        <begin position="77"/>
        <end position="100"/>
    </location>
</feature>
<reference evidence="2 3" key="1">
    <citation type="journal article" date="2010" name="Stand. Genomic Sci.">
        <title>Complete genome sequence of Ignisphaera aggregans type strain (AQ1.S1).</title>
        <authorList>
            <person name="Goker M."/>
            <person name="Held B."/>
            <person name="Lapidus A."/>
            <person name="Nolan M."/>
            <person name="Spring S."/>
            <person name="Yasawong M."/>
            <person name="Lucas S."/>
            <person name="Glavina Del Rio T."/>
            <person name="Tice H."/>
            <person name="Cheng J.F."/>
            <person name="Goodwin L."/>
            <person name="Tapia R."/>
            <person name="Pitluck S."/>
            <person name="Liolios K."/>
            <person name="Ivanova N."/>
            <person name="Mavromatis K."/>
            <person name="Mikhailova N."/>
            <person name="Pati A."/>
            <person name="Chen A."/>
            <person name="Palaniappan K."/>
            <person name="Brambilla E."/>
            <person name="Land M."/>
            <person name="Hauser L."/>
            <person name="Chang Y.J."/>
            <person name="Jeffries C.D."/>
            <person name="Brettin T."/>
            <person name="Detter J.C."/>
            <person name="Han C."/>
            <person name="Rohde M."/>
            <person name="Sikorski J."/>
            <person name="Woyke T."/>
            <person name="Bristow J."/>
            <person name="Eisen J.A."/>
            <person name="Markowitz V."/>
            <person name="Hugenholtz P."/>
            <person name="Kyrpides N.C."/>
            <person name="Klenk H.P."/>
        </authorList>
    </citation>
    <scope>NUCLEOTIDE SEQUENCE [LARGE SCALE GENOMIC DNA]</scope>
    <source>
        <strain evidence="3">DSM 17230 / JCM 13409 / AQ1.S1</strain>
    </source>
</reference>
<name>E0SNM9_IGNAA</name>
<protein>
    <submittedName>
        <fullName evidence="2">Oxalate/formate antiporter (OxlT-1)</fullName>
    </submittedName>
</protein>
<dbReference type="SUPFAM" id="SSF103473">
    <property type="entry name" value="MFS general substrate transporter"/>
    <property type="match status" value="1"/>
</dbReference>
<keyword evidence="1" id="KW-1133">Transmembrane helix</keyword>
<dbReference type="InterPro" id="IPR036259">
    <property type="entry name" value="MFS_trans_sf"/>
</dbReference>
<organism evidence="2 3">
    <name type="scientific">Ignisphaera aggregans (strain DSM 17230 / JCM 13409 / AQ1.S1)</name>
    <dbReference type="NCBI Taxonomy" id="583356"/>
    <lineage>
        <taxon>Archaea</taxon>
        <taxon>Thermoproteota</taxon>
        <taxon>Thermoprotei</taxon>
        <taxon>Desulfurococcales</taxon>
        <taxon>Desulfurococcaceae</taxon>
        <taxon>Ignisphaera</taxon>
    </lineage>
</organism>
<accession>E0SNM9</accession>
<dbReference type="HOGENOM" id="CLU_2165230_0_0_2"/>
<evidence type="ECO:0000313" key="2">
    <source>
        <dbReference type="EMBL" id="ADM27825.1"/>
    </source>
</evidence>
<dbReference type="AlphaFoldDB" id="E0SNM9"/>
<dbReference type="Gene3D" id="1.20.1250.20">
    <property type="entry name" value="MFS general substrate transporter like domains"/>
    <property type="match status" value="1"/>
</dbReference>
<keyword evidence="1" id="KW-0812">Transmembrane</keyword>
<dbReference type="BioCyc" id="IAGG583356:GHAH-993-MONOMER"/>
<keyword evidence="1" id="KW-0472">Membrane</keyword>
<sequence length="110" mass="12266">MFLLFYTYGWSREILTVLMILRLVAYSGEPPLHWAVTPELYGFRNIGKISGIINTSVMIASTIAPIVGGVIRDIASSYRYVILSSAISSSVALLSLAILLKLYRKKRNKL</sequence>
<dbReference type="Proteomes" id="UP000001304">
    <property type="component" value="Chromosome"/>
</dbReference>
<evidence type="ECO:0000256" key="1">
    <source>
        <dbReference type="SAM" id="Phobius"/>
    </source>
</evidence>
<gene>
    <name evidence="2" type="ordered locus">Igag_1011</name>
</gene>
<feature type="transmembrane region" description="Helical" evidence="1">
    <location>
        <begin position="51"/>
        <end position="71"/>
    </location>
</feature>
<dbReference type="EMBL" id="CP002098">
    <property type="protein sequence ID" value="ADM27825.1"/>
    <property type="molecule type" value="Genomic_DNA"/>
</dbReference>
<keyword evidence="3" id="KW-1185">Reference proteome</keyword>